<protein>
    <recommendedName>
        <fullName evidence="1">Peptidase M24 domain-containing protein</fullName>
    </recommendedName>
</protein>
<accession>A0A9W9GFA6</accession>
<dbReference type="InterPro" id="IPR000994">
    <property type="entry name" value="Pept_M24"/>
</dbReference>
<reference evidence="2" key="1">
    <citation type="submission" date="2022-11" db="EMBL/GenBank/DDBJ databases">
        <authorList>
            <person name="Petersen C."/>
        </authorList>
    </citation>
    <scope>NUCLEOTIDE SEQUENCE</scope>
    <source>
        <strain evidence="2">IBT 30069</strain>
    </source>
</reference>
<dbReference type="Gene3D" id="3.90.230.10">
    <property type="entry name" value="Creatinase/methionine aminopeptidase superfamily"/>
    <property type="match status" value="1"/>
</dbReference>
<dbReference type="PANTHER" id="PTHR46112">
    <property type="entry name" value="AMINOPEPTIDASE"/>
    <property type="match status" value="1"/>
</dbReference>
<name>A0A9W9GFA6_9EURO</name>
<dbReference type="Gene3D" id="3.40.350.10">
    <property type="entry name" value="Creatinase/prolidase N-terminal domain"/>
    <property type="match status" value="1"/>
</dbReference>
<gene>
    <name evidence="2" type="ORF">N7456_001386</name>
</gene>
<dbReference type="InterPro" id="IPR029149">
    <property type="entry name" value="Creatin/AminoP/Spt16_N"/>
</dbReference>
<keyword evidence="3" id="KW-1185">Reference proteome</keyword>
<dbReference type="OrthoDB" id="9995434at2759"/>
<evidence type="ECO:0000313" key="3">
    <source>
        <dbReference type="Proteomes" id="UP001149165"/>
    </source>
</evidence>
<dbReference type="Proteomes" id="UP001149165">
    <property type="component" value="Unassembled WGS sequence"/>
</dbReference>
<dbReference type="PANTHER" id="PTHR46112:SF2">
    <property type="entry name" value="XAA-PRO AMINOPEPTIDASE P-RELATED"/>
    <property type="match status" value="1"/>
</dbReference>
<evidence type="ECO:0000259" key="1">
    <source>
        <dbReference type="Pfam" id="PF00557"/>
    </source>
</evidence>
<feature type="domain" description="Peptidase M24" evidence="1">
    <location>
        <begin position="275"/>
        <end position="492"/>
    </location>
</feature>
<dbReference type="InterPro" id="IPR036005">
    <property type="entry name" value="Creatinase/aminopeptidase-like"/>
</dbReference>
<organism evidence="2 3">
    <name type="scientific">Penicillium angulare</name>
    <dbReference type="NCBI Taxonomy" id="116970"/>
    <lineage>
        <taxon>Eukaryota</taxon>
        <taxon>Fungi</taxon>
        <taxon>Dikarya</taxon>
        <taxon>Ascomycota</taxon>
        <taxon>Pezizomycotina</taxon>
        <taxon>Eurotiomycetes</taxon>
        <taxon>Eurotiomycetidae</taxon>
        <taxon>Eurotiales</taxon>
        <taxon>Aspergillaceae</taxon>
        <taxon>Penicillium</taxon>
    </lineage>
</organism>
<dbReference type="EMBL" id="JAPQKH010000001">
    <property type="protein sequence ID" value="KAJ5117038.1"/>
    <property type="molecule type" value="Genomic_DNA"/>
</dbReference>
<dbReference type="SUPFAM" id="SSF53092">
    <property type="entry name" value="Creatinase/prolidase N-terminal domain"/>
    <property type="match status" value="1"/>
</dbReference>
<dbReference type="SUPFAM" id="SSF55920">
    <property type="entry name" value="Creatinase/aminopeptidase"/>
    <property type="match status" value="1"/>
</dbReference>
<reference evidence="2" key="2">
    <citation type="journal article" date="2023" name="IMA Fungus">
        <title>Comparative genomic study of the Penicillium genus elucidates a diverse pangenome and 15 lateral gene transfer events.</title>
        <authorList>
            <person name="Petersen C."/>
            <person name="Sorensen T."/>
            <person name="Nielsen M.R."/>
            <person name="Sondergaard T.E."/>
            <person name="Sorensen J.L."/>
            <person name="Fitzpatrick D.A."/>
            <person name="Frisvad J.C."/>
            <person name="Nielsen K.L."/>
        </authorList>
    </citation>
    <scope>NUCLEOTIDE SEQUENCE</scope>
    <source>
        <strain evidence="2">IBT 30069</strain>
    </source>
</reference>
<evidence type="ECO:0000313" key="2">
    <source>
        <dbReference type="EMBL" id="KAJ5117038.1"/>
    </source>
</evidence>
<sequence length="511" mass="56819">MSSKHVDWAAYDIEAPIGPHKRRSGCFSLRNAGWLLAAAGLLATGFYTKPFSASLNLPGFNGSASPCQSQDDPNKLKNFQQCAIDNLLNTGLPFLENASPMVVADFEERRDRLAEALVAEDVDAFVVEPGYTFKYYGNVSQPEWEVWEPEERPFLMVVRPVIDATGSIKANTTFLCPSFEAERARLLGMPFTQAIQIVPWEEHWDPYNTLWHSDVFSTLTRVPRLMVDEEMRDFIQRGLGSVGYDVVGLRGHVDEVRQIKSAGEVEILRAVNTGTVEAVRLYPGLTENQIAAALDDALRAAGLEPFFDIVLFDENASNPHGGTNGSKVLEAETFVLVDVGAHLYGYSSDICRTFFPPFFERSSATDKLAPSIAEKLKVWDIVFEAQTQSIHQFRENYTAASVDIAARNVIDEAGYEGTFTHRVGHGIGIKGKFGFQIFHIFQSRVLTAHESPYLNKGNHQTLLKTGMAFTSEPGIYLVDKFGVRHEDIFLVRGDDEPELLTGTRAVGPWDP</sequence>
<comment type="caution">
    <text evidence="2">The sequence shown here is derived from an EMBL/GenBank/DDBJ whole genome shotgun (WGS) entry which is preliminary data.</text>
</comment>
<dbReference type="Pfam" id="PF00557">
    <property type="entry name" value="Peptidase_M24"/>
    <property type="match status" value="1"/>
</dbReference>
<dbReference type="InterPro" id="IPR050659">
    <property type="entry name" value="Peptidase_M24B"/>
</dbReference>
<dbReference type="AlphaFoldDB" id="A0A9W9GFA6"/>
<proteinExistence type="predicted"/>